<evidence type="ECO:0000256" key="2">
    <source>
        <dbReference type="ARBA" id="ARBA00022801"/>
    </source>
</evidence>
<dbReference type="Proteomes" id="UP000315303">
    <property type="component" value="Unassembled WGS sequence"/>
</dbReference>
<evidence type="ECO:0000256" key="1">
    <source>
        <dbReference type="ARBA" id="ARBA00022723"/>
    </source>
</evidence>
<dbReference type="Pfam" id="PF00149">
    <property type="entry name" value="Metallophos"/>
    <property type="match status" value="1"/>
</dbReference>
<feature type="domain" description="Calcineurin-like phosphoesterase" evidence="5">
    <location>
        <begin position="11"/>
        <end position="197"/>
    </location>
</feature>
<dbReference type="GO" id="GO:0046872">
    <property type="term" value="F:metal ion binding"/>
    <property type="evidence" value="ECO:0007669"/>
    <property type="project" value="UniProtKB-KW"/>
</dbReference>
<protein>
    <submittedName>
        <fullName evidence="6">3',5'-cyclic-nucleotide phosphodiesterase</fullName>
    </submittedName>
</protein>
<dbReference type="OrthoDB" id="9784378at2"/>
<evidence type="ECO:0000313" key="6">
    <source>
        <dbReference type="EMBL" id="TPH18565.1"/>
    </source>
</evidence>
<keyword evidence="3" id="KW-0408">Iron</keyword>
<dbReference type="InterPro" id="IPR029052">
    <property type="entry name" value="Metallo-depent_PP-like"/>
</dbReference>
<dbReference type="InterPro" id="IPR004843">
    <property type="entry name" value="Calcineurin-like_PHP"/>
</dbReference>
<dbReference type="InterPro" id="IPR050884">
    <property type="entry name" value="CNP_phosphodiesterase-III"/>
</dbReference>
<keyword evidence="2" id="KW-0378">Hydrolase</keyword>
<dbReference type="EMBL" id="SAWY01000003">
    <property type="protein sequence ID" value="TPH18565.1"/>
    <property type="molecule type" value="Genomic_DNA"/>
</dbReference>
<dbReference type="PANTHER" id="PTHR42988:SF2">
    <property type="entry name" value="CYCLIC NUCLEOTIDE PHOSPHODIESTERASE CBUA0032-RELATED"/>
    <property type="match status" value="1"/>
</dbReference>
<dbReference type="RefSeq" id="WP_140601378.1">
    <property type="nucleotide sequence ID" value="NZ_SAWY01000003.1"/>
</dbReference>
<dbReference type="SUPFAM" id="SSF56300">
    <property type="entry name" value="Metallo-dependent phosphatases"/>
    <property type="match status" value="1"/>
</dbReference>
<comment type="similarity">
    <text evidence="4">Belongs to the cyclic nucleotide phosphodiesterase class-III family.</text>
</comment>
<evidence type="ECO:0000256" key="3">
    <source>
        <dbReference type="ARBA" id="ARBA00023004"/>
    </source>
</evidence>
<evidence type="ECO:0000313" key="7">
    <source>
        <dbReference type="Proteomes" id="UP000315303"/>
    </source>
</evidence>
<reference evidence="6 7" key="1">
    <citation type="submission" date="2019-01" db="EMBL/GenBank/DDBJ databases">
        <title>Litorilituus lipolytica sp. nov., isolated from intertidal sand of the Yellow Sea in China.</title>
        <authorList>
            <person name="Liu A."/>
        </authorList>
    </citation>
    <scope>NUCLEOTIDE SEQUENCE [LARGE SCALE GENOMIC DNA]</scope>
    <source>
        <strain evidence="6 7">RZ04</strain>
    </source>
</reference>
<dbReference type="PANTHER" id="PTHR42988">
    <property type="entry name" value="PHOSPHOHYDROLASE"/>
    <property type="match status" value="1"/>
</dbReference>
<proteinExistence type="inferred from homology"/>
<organism evidence="6 7">
    <name type="scientific">Litorilituus lipolyticus</name>
    <dbReference type="NCBI Taxonomy" id="2491017"/>
    <lineage>
        <taxon>Bacteria</taxon>
        <taxon>Pseudomonadati</taxon>
        <taxon>Pseudomonadota</taxon>
        <taxon>Gammaproteobacteria</taxon>
        <taxon>Alteromonadales</taxon>
        <taxon>Colwelliaceae</taxon>
        <taxon>Litorilituus</taxon>
    </lineage>
</organism>
<evidence type="ECO:0000256" key="4">
    <source>
        <dbReference type="ARBA" id="ARBA00025742"/>
    </source>
</evidence>
<dbReference type="Gene3D" id="3.60.21.10">
    <property type="match status" value="1"/>
</dbReference>
<evidence type="ECO:0000259" key="5">
    <source>
        <dbReference type="Pfam" id="PF00149"/>
    </source>
</evidence>
<comment type="caution">
    <text evidence="6">The sequence shown here is derived from an EMBL/GenBank/DDBJ whole genome shotgun (WGS) entry which is preliminary data.</text>
</comment>
<accession>A0A502L7W8</accession>
<sequence>MLANNQQPSLQVVQISDSHLFAEQGQLHCGVDVLANLKRVLFSIAENDEIDCLVFTGDLTQDHSDASYQQFADAFALANITIPCFFLAGNHDEQALLNKFLVNKPFKQDKTISKHNWQIQLVNSKSDTPAGYFAQDEVVRLSKVINQSCHQLVMMHHHPVNVGYFIDRHGLENQATFWQCINKHKNIRAIACGHVHGAHYFPAQNKGDQRSYQSADVYTCPATSIQFDPSVDGVSALALGPAYRIFSLFEGGQLETEVVRLPC</sequence>
<gene>
    <name evidence="6" type="ORF">EPA86_02080</name>
</gene>
<dbReference type="GO" id="GO:0016787">
    <property type="term" value="F:hydrolase activity"/>
    <property type="evidence" value="ECO:0007669"/>
    <property type="project" value="UniProtKB-KW"/>
</dbReference>
<keyword evidence="1" id="KW-0479">Metal-binding</keyword>
<keyword evidence="7" id="KW-1185">Reference proteome</keyword>
<dbReference type="AlphaFoldDB" id="A0A502L7W8"/>
<name>A0A502L7W8_9GAMM</name>